<dbReference type="PANTHER" id="PTHR45947:SF3">
    <property type="entry name" value="SULFOQUINOVOSYL TRANSFERASE SQD2"/>
    <property type="match status" value="1"/>
</dbReference>
<dbReference type="SUPFAM" id="SSF53756">
    <property type="entry name" value="UDP-Glycosyltransferase/glycogen phosphorylase"/>
    <property type="match status" value="1"/>
</dbReference>
<evidence type="ECO:0000259" key="3">
    <source>
        <dbReference type="Pfam" id="PF00534"/>
    </source>
</evidence>
<evidence type="ECO:0000256" key="2">
    <source>
        <dbReference type="ARBA" id="ARBA00022679"/>
    </source>
</evidence>
<dbReference type="Gene3D" id="3.40.50.2000">
    <property type="entry name" value="Glycogen Phosphorylase B"/>
    <property type="match status" value="2"/>
</dbReference>
<evidence type="ECO:0000259" key="4">
    <source>
        <dbReference type="Pfam" id="PF13439"/>
    </source>
</evidence>
<dbReference type="PANTHER" id="PTHR45947">
    <property type="entry name" value="SULFOQUINOVOSYL TRANSFERASE SQD2"/>
    <property type="match status" value="1"/>
</dbReference>
<gene>
    <name evidence="5" type="ORF">Psi01_71070</name>
</gene>
<feature type="domain" description="Glycosyltransferase subfamily 4-like N-terminal" evidence="4">
    <location>
        <begin position="15"/>
        <end position="169"/>
    </location>
</feature>
<sequence length="384" mass="40468">MKRTLIVTNDFPPRPGGIQSFVHGLAACLPPESVVVYASRWPGCEDFDARQPYPVVRHPTSLMLPTRAVARRAGELVARFGCETAVFGAAAPLGLLAPRMRAAGVGRVIMLTHGHEASWARVPVARRLLARIGAHADVVTYLGEYTRRLLATVIPDGKLVRLTPGVDTEVFSPEAAPTRSGPGDSALPRVLAALGAGPVVVCVSRLVPRKGQDVLIRAWPRVLRAVPEAKLLLVGGGPYRGRLERLAASLGLGSSVVLTGSVDAADLPRFFALGDVFAMPCRTRLGGIDVEGLGIVYLEASASGLPVVAGSSGGAPDAVVHGETGLVVDGTSPREVGEALVGLLGDPDRARAMGRRGREWVAREWGWDLVAARFAELLEPAQTP</sequence>
<proteinExistence type="predicted"/>
<dbReference type="Proteomes" id="UP000619788">
    <property type="component" value="Unassembled WGS sequence"/>
</dbReference>
<dbReference type="GO" id="GO:0016758">
    <property type="term" value="F:hexosyltransferase activity"/>
    <property type="evidence" value="ECO:0007669"/>
    <property type="project" value="TreeGrafter"/>
</dbReference>
<dbReference type="RefSeq" id="WP_204068521.1">
    <property type="nucleotide sequence ID" value="NZ_BOOJ01000066.1"/>
</dbReference>
<evidence type="ECO:0000313" key="5">
    <source>
        <dbReference type="EMBL" id="GIH96477.1"/>
    </source>
</evidence>
<dbReference type="GO" id="GO:1901137">
    <property type="term" value="P:carbohydrate derivative biosynthetic process"/>
    <property type="evidence" value="ECO:0007669"/>
    <property type="project" value="UniProtKB-ARBA"/>
</dbReference>
<keyword evidence="6" id="KW-1185">Reference proteome</keyword>
<dbReference type="InterPro" id="IPR050194">
    <property type="entry name" value="Glycosyltransferase_grp1"/>
</dbReference>
<dbReference type="CDD" id="cd03801">
    <property type="entry name" value="GT4_PimA-like"/>
    <property type="match status" value="1"/>
</dbReference>
<dbReference type="InterPro" id="IPR001296">
    <property type="entry name" value="Glyco_trans_1"/>
</dbReference>
<comment type="caution">
    <text evidence="5">The sequence shown here is derived from an EMBL/GenBank/DDBJ whole genome shotgun (WGS) entry which is preliminary data.</text>
</comment>
<protein>
    <submittedName>
        <fullName evidence="5">Glycosyl transferase family 1</fullName>
    </submittedName>
</protein>
<dbReference type="EMBL" id="BOOJ01000066">
    <property type="protein sequence ID" value="GIH96477.1"/>
    <property type="molecule type" value="Genomic_DNA"/>
</dbReference>
<name>A0A8J3SPD4_9ACTN</name>
<keyword evidence="1" id="KW-0328">Glycosyltransferase</keyword>
<dbReference type="PROSITE" id="PS51257">
    <property type="entry name" value="PROKAR_LIPOPROTEIN"/>
    <property type="match status" value="1"/>
</dbReference>
<dbReference type="FunFam" id="3.40.50.2000:FF:000069">
    <property type="entry name" value="Alpha-(1-6)-phosphatidylinositol monomannoside mannosyltransferase"/>
    <property type="match status" value="1"/>
</dbReference>
<feature type="domain" description="Glycosyl transferase family 1" evidence="3">
    <location>
        <begin position="197"/>
        <end position="360"/>
    </location>
</feature>
<dbReference type="Pfam" id="PF13439">
    <property type="entry name" value="Glyco_transf_4"/>
    <property type="match status" value="1"/>
</dbReference>
<dbReference type="InterPro" id="IPR028098">
    <property type="entry name" value="Glyco_trans_4-like_N"/>
</dbReference>
<organism evidence="5 6">
    <name type="scientific">Planobispora siamensis</name>
    <dbReference type="NCBI Taxonomy" id="936338"/>
    <lineage>
        <taxon>Bacteria</taxon>
        <taxon>Bacillati</taxon>
        <taxon>Actinomycetota</taxon>
        <taxon>Actinomycetes</taxon>
        <taxon>Streptosporangiales</taxon>
        <taxon>Streptosporangiaceae</taxon>
        <taxon>Planobispora</taxon>
    </lineage>
</organism>
<evidence type="ECO:0000313" key="6">
    <source>
        <dbReference type="Proteomes" id="UP000619788"/>
    </source>
</evidence>
<reference evidence="5 6" key="1">
    <citation type="submission" date="2021-01" db="EMBL/GenBank/DDBJ databases">
        <title>Whole genome shotgun sequence of Planobispora siamensis NBRC 107568.</title>
        <authorList>
            <person name="Komaki H."/>
            <person name="Tamura T."/>
        </authorList>
    </citation>
    <scope>NUCLEOTIDE SEQUENCE [LARGE SCALE GENOMIC DNA]</scope>
    <source>
        <strain evidence="5 6">NBRC 107568</strain>
    </source>
</reference>
<evidence type="ECO:0000256" key="1">
    <source>
        <dbReference type="ARBA" id="ARBA00022676"/>
    </source>
</evidence>
<dbReference type="Pfam" id="PF00534">
    <property type="entry name" value="Glycos_transf_1"/>
    <property type="match status" value="1"/>
</dbReference>
<keyword evidence="2 5" id="KW-0808">Transferase</keyword>
<dbReference type="AlphaFoldDB" id="A0A8J3SPD4"/>
<accession>A0A8J3SPD4</accession>